<feature type="transmembrane region" description="Helical" evidence="1">
    <location>
        <begin position="117"/>
        <end position="136"/>
    </location>
</feature>
<evidence type="ECO:0000313" key="3">
    <source>
        <dbReference type="EMBL" id="RID92547.1"/>
    </source>
</evidence>
<proteinExistence type="predicted"/>
<dbReference type="RefSeq" id="WP_119134220.1">
    <property type="nucleotide sequence ID" value="NZ_QXXQ01000003.1"/>
</dbReference>
<name>A0A398BSQ0_9RHOB</name>
<organism evidence="3 4">
    <name type="scientific">Gemmobacter lutimaris</name>
    <dbReference type="NCBI Taxonomy" id="2306023"/>
    <lineage>
        <taxon>Bacteria</taxon>
        <taxon>Pseudomonadati</taxon>
        <taxon>Pseudomonadota</taxon>
        <taxon>Alphaproteobacteria</taxon>
        <taxon>Rhodobacterales</taxon>
        <taxon>Paracoccaceae</taxon>
        <taxon>Gemmobacter</taxon>
    </lineage>
</organism>
<feature type="transmembrane region" description="Helical" evidence="1">
    <location>
        <begin position="28"/>
        <end position="52"/>
    </location>
</feature>
<keyword evidence="2" id="KW-0732">Signal</keyword>
<comment type="caution">
    <text evidence="3">The sequence shown here is derived from an EMBL/GenBank/DDBJ whole genome shotgun (WGS) entry which is preliminary data.</text>
</comment>
<evidence type="ECO:0000256" key="2">
    <source>
        <dbReference type="SAM" id="SignalP"/>
    </source>
</evidence>
<gene>
    <name evidence="3" type="ORF">D2N39_07890</name>
</gene>
<protein>
    <recommendedName>
        <fullName evidence="5">Phage holin family protein</fullName>
    </recommendedName>
</protein>
<evidence type="ECO:0000256" key="1">
    <source>
        <dbReference type="SAM" id="Phobius"/>
    </source>
</evidence>
<keyword evidence="1" id="KW-0472">Membrane</keyword>
<dbReference type="AlphaFoldDB" id="A0A398BSQ0"/>
<dbReference type="Proteomes" id="UP000266649">
    <property type="component" value="Unassembled WGS sequence"/>
</dbReference>
<evidence type="ECO:0008006" key="5">
    <source>
        <dbReference type="Google" id="ProtNLM"/>
    </source>
</evidence>
<sequence length="138" mass="14084">MLGLLRLAAGAASANAAAQAGQALRRALLMLVAALLALIALGFLTAAAWVALDRWQGPVVASLIMAGGFLILALIAALTVTLGGKRHRHRKVEAELAARQAEMAALLGTGAEALGKAPMVTMGGAFLAGLLLALRIRR</sequence>
<accession>A0A398BSQ0</accession>
<keyword evidence="1" id="KW-0812">Transmembrane</keyword>
<feature type="chain" id="PRO_5017454374" description="Phage holin family protein" evidence="2">
    <location>
        <begin position="17"/>
        <end position="138"/>
    </location>
</feature>
<reference evidence="3 4" key="1">
    <citation type="submission" date="2018-09" db="EMBL/GenBank/DDBJ databases">
        <title>Gemmobacter lutimaris sp. nov., a marine bacterium isolated from tidal flat.</title>
        <authorList>
            <person name="Lee D.W."/>
            <person name="Yoo Y."/>
            <person name="Kim J.-J."/>
            <person name="Kim B.S."/>
        </authorList>
    </citation>
    <scope>NUCLEOTIDE SEQUENCE [LARGE SCALE GENOMIC DNA]</scope>
    <source>
        <strain evidence="3 4">YJ-T1-11</strain>
    </source>
</reference>
<dbReference type="EMBL" id="QXXQ01000003">
    <property type="protein sequence ID" value="RID92547.1"/>
    <property type="molecule type" value="Genomic_DNA"/>
</dbReference>
<keyword evidence="1" id="KW-1133">Transmembrane helix</keyword>
<keyword evidence="4" id="KW-1185">Reference proteome</keyword>
<evidence type="ECO:0000313" key="4">
    <source>
        <dbReference type="Proteomes" id="UP000266649"/>
    </source>
</evidence>
<feature type="signal peptide" evidence="2">
    <location>
        <begin position="1"/>
        <end position="16"/>
    </location>
</feature>
<feature type="transmembrane region" description="Helical" evidence="1">
    <location>
        <begin position="59"/>
        <end position="82"/>
    </location>
</feature>